<dbReference type="GO" id="GO:0009289">
    <property type="term" value="C:pilus"/>
    <property type="evidence" value="ECO:0007669"/>
    <property type="project" value="UniProtKB-SubCell"/>
</dbReference>
<dbReference type="EMBL" id="AVPS01000009">
    <property type="protein sequence ID" value="KGM50987.1"/>
    <property type="molecule type" value="Genomic_DNA"/>
</dbReference>
<keyword evidence="6" id="KW-0281">Fimbrium</keyword>
<dbReference type="InterPro" id="IPR011047">
    <property type="entry name" value="Quinoprotein_ADH-like_sf"/>
</dbReference>
<evidence type="ECO:0000256" key="6">
    <source>
        <dbReference type="ARBA" id="ARBA00023263"/>
    </source>
</evidence>
<sequence length="446" mass="46610">MFVGANDGMLHAFDALTGAERFAYVPRGINWTQLANLSDPQYGHHYFVDGPVVVSTRVQTPNKNYLVGALGRGGKGVFGLDVTAPGSFAKQQILWDNTGDYAPTNMGQVLGDPLVVTLNGGKKGVIVSNGINSSTGTASLFILDIADGTVIKELNTGVTGDNGLSAPRGADIDGNGTVDFVYAGDLKGNLWKFDLNGAESEWKIANGGAAMFAAKDSGGKAQPITAGVALARNPADGKIWVLFGTGSFMTTADMTNTDIQSMYGVIDEGIVSRGDLAKRNITVETTKDGRNVRAFDPNRPALEGGKKGWVIDLDKPTAGERIVSNPRVTGTVLLTASLIPPTTNTCDAGGTGYINAVDVFTGTSVKDPYFDSNGDGQYNDDDTVKDENGNDLPVGSIDLGVGMPTMPTIIDKLLVVGGSKGNVGTVPVNPQGGAARRLSWREVMGD</sequence>
<dbReference type="InterPro" id="IPR008707">
    <property type="entry name" value="B-propeller_PilY1"/>
</dbReference>
<evidence type="ECO:0000313" key="10">
    <source>
        <dbReference type="Proteomes" id="UP000030017"/>
    </source>
</evidence>
<dbReference type="Proteomes" id="UP000030017">
    <property type="component" value="Unassembled WGS sequence"/>
</dbReference>
<name>A0A0A0EP73_9GAMM</name>
<protein>
    <recommendedName>
        <fullName evidence="8">PilY1 beta-propeller domain-containing protein</fullName>
    </recommendedName>
</protein>
<evidence type="ECO:0000313" key="9">
    <source>
        <dbReference type="EMBL" id="KGM50987.1"/>
    </source>
</evidence>
<evidence type="ECO:0000259" key="8">
    <source>
        <dbReference type="Pfam" id="PF05567"/>
    </source>
</evidence>
<evidence type="ECO:0000256" key="5">
    <source>
        <dbReference type="ARBA" id="ARBA00022837"/>
    </source>
</evidence>
<reference evidence="9 10" key="1">
    <citation type="submission" date="2013-08" db="EMBL/GenBank/DDBJ databases">
        <title>Genome sequencing of Lysobacter.</title>
        <authorList>
            <person name="Zhang S."/>
            <person name="Wang G."/>
        </authorList>
    </citation>
    <scope>NUCLEOTIDE SEQUENCE [LARGE SCALE GENOMIC DNA]</scope>
    <source>
        <strain evidence="9 10">Ko07</strain>
    </source>
</reference>
<dbReference type="GO" id="GO:0046872">
    <property type="term" value="F:metal ion binding"/>
    <property type="evidence" value="ECO:0007669"/>
    <property type="project" value="UniProtKB-KW"/>
</dbReference>
<evidence type="ECO:0000256" key="4">
    <source>
        <dbReference type="ARBA" id="ARBA00022723"/>
    </source>
</evidence>
<keyword evidence="3" id="KW-1029">Fimbrium biogenesis</keyword>
<comment type="caution">
    <text evidence="9">The sequence shown here is derived from an EMBL/GenBank/DDBJ whole genome shotgun (WGS) entry which is preliminary data.</text>
</comment>
<accession>A0A0A0EP73</accession>
<dbReference type="eggNOG" id="COG3419">
    <property type="taxonomic scope" value="Bacteria"/>
</dbReference>
<keyword evidence="10" id="KW-1185">Reference proteome</keyword>
<feature type="domain" description="PilY1 beta-propeller" evidence="8">
    <location>
        <begin position="2"/>
        <end position="270"/>
    </location>
</feature>
<feature type="region of interest" description="Disordered" evidence="7">
    <location>
        <begin position="371"/>
        <end position="390"/>
    </location>
</feature>
<comment type="similarity">
    <text evidence="2">Belongs to the PilY1 family.</text>
</comment>
<keyword evidence="4" id="KW-0479">Metal-binding</keyword>
<keyword evidence="5" id="KW-0106">Calcium</keyword>
<dbReference type="STRING" id="1122185.N792_13020"/>
<evidence type="ECO:0000256" key="7">
    <source>
        <dbReference type="SAM" id="MobiDB-lite"/>
    </source>
</evidence>
<dbReference type="Pfam" id="PF05567">
    <property type="entry name" value="T4P_PilY1"/>
    <property type="match status" value="1"/>
</dbReference>
<dbReference type="Gene3D" id="2.130.10.10">
    <property type="entry name" value="YVTN repeat-like/Quinoprotein amine dehydrogenase"/>
    <property type="match status" value="1"/>
</dbReference>
<proteinExistence type="inferred from homology"/>
<evidence type="ECO:0000256" key="1">
    <source>
        <dbReference type="ARBA" id="ARBA00004561"/>
    </source>
</evidence>
<organism evidence="9 10">
    <name type="scientific">Lysobacter concretionis Ko07 = DSM 16239</name>
    <dbReference type="NCBI Taxonomy" id="1122185"/>
    <lineage>
        <taxon>Bacteria</taxon>
        <taxon>Pseudomonadati</taxon>
        <taxon>Pseudomonadota</taxon>
        <taxon>Gammaproteobacteria</taxon>
        <taxon>Lysobacterales</taxon>
        <taxon>Lysobacteraceae</taxon>
        <taxon>Novilysobacter</taxon>
    </lineage>
</organism>
<dbReference type="AlphaFoldDB" id="A0A0A0EP73"/>
<evidence type="ECO:0000256" key="3">
    <source>
        <dbReference type="ARBA" id="ARBA00022558"/>
    </source>
</evidence>
<dbReference type="InterPro" id="IPR015943">
    <property type="entry name" value="WD40/YVTN_repeat-like_dom_sf"/>
</dbReference>
<dbReference type="SUPFAM" id="SSF50998">
    <property type="entry name" value="Quinoprotein alcohol dehydrogenase-like"/>
    <property type="match status" value="1"/>
</dbReference>
<comment type="subcellular location">
    <subcellularLocation>
        <location evidence="1">Fimbrium</location>
    </subcellularLocation>
</comment>
<gene>
    <name evidence="9" type="ORF">N792_13020</name>
</gene>
<evidence type="ECO:0000256" key="2">
    <source>
        <dbReference type="ARBA" id="ARBA00008387"/>
    </source>
</evidence>